<dbReference type="EMBL" id="CP002243">
    <property type="protein sequence ID" value="AEI74736.1"/>
    <property type="molecule type" value="Genomic_DNA"/>
</dbReference>
<keyword evidence="9" id="KW-1185">Reference proteome</keyword>
<dbReference type="PRINTS" id="PR01652">
    <property type="entry name" value="SHAPEPROTEIN"/>
</dbReference>
<gene>
    <name evidence="7 8" type="primary">mreB</name>
    <name evidence="8" type="ordered locus">MEPCIT_075</name>
</gene>
<evidence type="ECO:0000256" key="2">
    <source>
        <dbReference type="ARBA" id="ARBA00022741"/>
    </source>
</evidence>
<feature type="binding site" evidence="7">
    <location>
        <begin position="297"/>
        <end position="300"/>
    </location>
    <ligand>
        <name>ATP</name>
        <dbReference type="ChEBI" id="CHEBI:30616"/>
    </ligand>
</feature>
<dbReference type="InterPro" id="IPR056546">
    <property type="entry name" value="MreB_MamK-like"/>
</dbReference>
<dbReference type="PANTHER" id="PTHR42749:SF1">
    <property type="entry name" value="CELL SHAPE-DETERMINING PROTEIN MREB"/>
    <property type="match status" value="1"/>
</dbReference>
<dbReference type="GO" id="GO:0000902">
    <property type="term" value="P:cell morphogenesis"/>
    <property type="evidence" value="ECO:0007669"/>
    <property type="project" value="InterPro"/>
</dbReference>
<keyword evidence="2 7" id="KW-0547">Nucleotide-binding</keyword>
<dbReference type="GO" id="GO:0005524">
    <property type="term" value="F:ATP binding"/>
    <property type="evidence" value="ECO:0007669"/>
    <property type="project" value="UniProtKB-KW"/>
</dbReference>
<dbReference type="NCBIfam" id="TIGR00904">
    <property type="entry name" value="mreB"/>
    <property type="match status" value="1"/>
</dbReference>
<name>F7XXB0_MOREP</name>
<dbReference type="InterPro" id="IPR043129">
    <property type="entry name" value="ATPase_NBD"/>
</dbReference>
<evidence type="ECO:0000256" key="1">
    <source>
        <dbReference type="ARBA" id="ARBA00022490"/>
    </source>
</evidence>
<keyword evidence="1 7" id="KW-0963">Cytoplasm</keyword>
<protein>
    <recommendedName>
        <fullName evidence="6 7">Cell shape-determining protein MreB</fullName>
    </recommendedName>
</protein>
<comment type="similarity">
    <text evidence="5 7">Belongs to the FtsA/MreB family.</text>
</comment>
<dbReference type="GO" id="GO:0005737">
    <property type="term" value="C:cytoplasm"/>
    <property type="evidence" value="ECO:0007669"/>
    <property type="project" value="UniProtKB-SubCell"/>
</dbReference>
<comment type="function">
    <text evidence="7">Forms membrane-associated dynamic filaments that are essential for cell shape determination. Acts by regulating cell wall synthesis and cell elongation, and thus cell shape. A feedback loop between cell geometry and MreB localization may maintain elongated cell shape by targeting cell wall growth to regions of negative cell wall curvature.</text>
</comment>
<dbReference type="HAMAP" id="MF_02207">
    <property type="entry name" value="MreB"/>
    <property type="match status" value="1"/>
</dbReference>
<reference evidence="8 9" key="2">
    <citation type="journal article" date="2011" name="Curr. Biol.">
        <title>An interdependent metabolic patchwork in the nested symbiosis of mealybugs.</title>
        <authorList>
            <person name="McCutcheon J.P."/>
            <person name="von Dohlen C.D."/>
        </authorList>
    </citation>
    <scope>NUCLEOTIDE SEQUENCE [LARGE SCALE GENOMIC DNA]</scope>
    <source>
        <strain evidence="8 9">PCIT</strain>
    </source>
</reference>
<proteinExistence type="inferred from homology"/>
<evidence type="ECO:0000313" key="9">
    <source>
        <dbReference type="Proteomes" id="UP000000504"/>
    </source>
</evidence>
<evidence type="ECO:0000256" key="3">
    <source>
        <dbReference type="ARBA" id="ARBA00022840"/>
    </source>
</evidence>
<dbReference type="InterPro" id="IPR004753">
    <property type="entry name" value="MreB"/>
</dbReference>
<evidence type="ECO:0000256" key="4">
    <source>
        <dbReference type="ARBA" id="ARBA00022960"/>
    </source>
</evidence>
<dbReference type="KEGG" id="men:MEPCIT_075"/>
<dbReference type="Proteomes" id="UP000000504">
    <property type="component" value="Chromosome"/>
</dbReference>
<dbReference type="RefSeq" id="WP_013975487.1">
    <property type="nucleotide sequence ID" value="NC_015735.1"/>
</dbReference>
<dbReference type="HOGENOM" id="CLU_052037_0_0_6"/>
<evidence type="ECO:0000313" key="8">
    <source>
        <dbReference type="EMBL" id="AEI74736.1"/>
    </source>
</evidence>
<dbReference type="Pfam" id="PF06723">
    <property type="entry name" value="MreB_Mbl"/>
    <property type="match status" value="1"/>
</dbReference>
<organism evidence="8 9">
    <name type="scientific">Moranella endobia (strain PCIT)</name>
    <dbReference type="NCBI Taxonomy" id="903503"/>
    <lineage>
        <taxon>Bacteria</taxon>
        <taxon>Pseudomonadati</taxon>
        <taxon>Pseudomonadota</taxon>
        <taxon>Gammaproteobacteria</taxon>
        <taxon>Enterobacterales</taxon>
        <taxon>Enterobacteriaceae</taxon>
        <taxon>Candidatus Moranella</taxon>
    </lineage>
</organism>
<dbReference type="STRING" id="903503.MEPCIT_075"/>
<dbReference type="CDD" id="cd10225">
    <property type="entry name" value="ASKHA_NBD_MreB-like"/>
    <property type="match status" value="1"/>
</dbReference>
<reference key="1">
    <citation type="submission" date="2010-09" db="EMBL/GenBank/DDBJ databases">
        <title>An interdependent metabolic patchwork in the nested three-way symbiosis of mealybugs.</title>
        <authorList>
            <person name="McCutcheon J.P."/>
            <person name="von Dohlen C.D."/>
        </authorList>
    </citation>
    <scope>NUCLEOTIDE SEQUENCE</scope>
    <source>
        <strain>PCIT</strain>
    </source>
</reference>
<dbReference type="NCBIfam" id="NF010539">
    <property type="entry name" value="PRK13927.1"/>
    <property type="match status" value="1"/>
</dbReference>
<dbReference type="FunFam" id="3.30.420.40:FF:000019">
    <property type="entry name" value="Rod shape-determining protein MreB"/>
    <property type="match status" value="1"/>
</dbReference>
<dbReference type="FunFam" id="3.30.420.40:FF:000014">
    <property type="entry name" value="Rod shape-determining protein MreB"/>
    <property type="match status" value="1"/>
</dbReference>
<dbReference type="SUPFAM" id="SSF53067">
    <property type="entry name" value="Actin-like ATPase domain"/>
    <property type="match status" value="2"/>
</dbReference>
<dbReference type="OrthoDB" id="9768127at2"/>
<evidence type="ECO:0000256" key="6">
    <source>
        <dbReference type="ARBA" id="ARBA00067319"/>
    </source>
</evidence>
<comment type="subcellular location">
    <subcellularLocation>
        <location evidence="7">Cytoplasm</location>
    </subcellularLocation>
    <text evidence="7">Membrane-associated.</text>
</comment>
<dbReference type="GO" id="GO:0008360">
    <property type="term" value="P:regulation of cell shape"/>
    <property type="evidence" value="ECO:0007669"/>
    <property type="project" value="UniProtKB-UniRule"/>
</dbReference>
<evidence type="ECO:0000256" key="5">
    <source>
        <dbReference type="ARBA" id="ARBA00023458"/>
    </source>
</evidence>
<keyword evidence="3 7" id="KW-0067">ATP-binding</keyword>
<comment type="subunit">
    <text evidence="7">Forms polymers.</text>
</comment>
<keyword evidence="4 7" id="KW-0133">Cell shape</keyword>
<evidence type="ECO:0000256" key="7">
    <source>
        <dbReference type="HAMAP-Rule" id="MF_02207"/>
    </source>
</evidence>
<feature type="binding site" evidence="7">
    <location>
        <begin position="168"/>
        <end position="170"/>
    </location>
    <ligand>
        <name>ATP</name>
        <dbReference type="ChEBI" id="CHEBI:30616"/>
    </ligand>
</feature>
<dbReference type="PANTHER" id="PTHR42749">
    <property type="entry name" value="CELL SHAPE-DETERMINING PROTEIN MREB"/>
    <property type="match status" value="1"/>
</dbReference>
<dbReference type="eggNOG" id="COG1077">
    <property type="taxonomic scope" value="Bacteria"/>
</dbReference>
<dbReference type="AlphaFoldDB" id="F7XXB0"/>
<dbReference type="FunFam" id="3.30.420.40:FF:000016">
    <property type="entry name" value="Rod shape-determining protein mreB"/>
    <property type="match status" value="1"/>
</dbReference>
<sequence>MFKKIRGIFSNDLSIDLGTANTLIYVKGQGIILNEPSVVAIRQDRAGSPKRVAAVGHEAKQMLGRTPGNIAAIRPMKDGVIADFFVTEKMLQHFIKQVHSNSFMRPSPRVLVCVPVGATQVERRAIRESAQGAGARKVLLIEEPMAAAIGAGMPVSEATGSMVVDIGGGTTEVAVISLNGVVYSSSVRIGGDRFDEAIISYVRRNYGSLIGEATAERIKHMIGSAYPDDNEVRNIEVRGRNMAEGVPRSFNLNSNEILEALQEPLTGIVSAVMVALEQCPPELASDISERGMVLTGGGALLRNLEQLLKEETGIPVVAAEDPLTCVARGGGKALEMIDMHGGDLFSEE</sequence>
<accession>F7XXB0</accession>
<feature type="binding site" evidence="7">
    <location>
        <begin position="216"/>
        <end position="219"/>
    </location>
    <ligand>
        <name>ATP</name>
        <dbReference type="ChEBI" id="CHEBI:30616"/>
    </ligand>
</feature>
<dbReference type="Gene3D" id="3.30.420.40">
    <property type="match status" value="2"/>
</dbReference>
<feature type="binding site" evidence="7">
    <location>
        <begin position="19"/>
        <end position="21"/>
    </location>
    <ligand>
        <name>ATP</name>
        <dbReference type="ChEBI" id="CHEBI:30616"/>
    </ligand>
</feature>